<comment type="caution">
    <text evidence="1">The sequence shown here is derived from an EMBL/GenBank/DDBJ whole genome shotgun (WGS) entry which is preliminary data.</text>
</comment>
<reference evidence="1" key="1">
    <citation type="journal article" date="2022" name="bioRxiv">
        <title>Sequencing and chromosome-scale assembly of the giantPleurodeles waltlgenome.</title>
        <authorList>
            <person name="Brown T."/>
            <person name="Elewa A."/>
            <person name="Iarovenko S."/>
            <person name="Subramanian E."/>
            <person name="Araus A.J."/>
            <person name="Petzold A."/>
            <person name="Susuki M."/>
            <person name="Suzuki K.-i.T."/>
            <person name="Hayashi T."/>
            <person name="Toyoda A."/>
            <person name="Oliveira C."/>
            <person name="Osipova E."/>
            <person name="Leigh N.D."/>
            <person name="Simon A."/>
            <person name="Yun M.H."/>
        </authorList>
    </citation>
    <scope>NUCLEOTIDE SEQUENCE</scope>
    <source>
        <strain evidence="1">20211129_DDA</strain>
        <tissue evidence="1">Liver</tissue>
    </source>
</reference>
<sequence length="145" mass="15527">MYRTLFLIYATSWLSLSTFEINLSILRFNARNAAGSIGGAAAVCVLAEVDGVAVVVCPLDCPACWKLLGPGRADEAGSTVPAVAGATWGDLVDVVVVAVVGNVWPPCGEAHHAPEARSAWYFRDILLNPDCTCRMCRYLIARRSN</sequence>
<accession>A0AAV7T2W6</accession>
<gene>
    <name evidence="1" type="ORF">NDU88_002544</name>
</gene>
<evidence type="ECO:0008006" key="3">
    <source>
        <dbReference type="Google" id="ProtNLM"/>
    </source>
</evidence>
<dbReference type="AlphaFoldDB" id="A0AAV7T2W6"/>
<keyword evidence="2" id="KW-1185">Reference proteome</keyword>
<organism evidence="1 2">
    <name type="scientific">Pleurodeles waltl</name>
    <name type="common">Iberian ribbed newt</name>
    <dbReference type="NCBI Taxonomy" id="8319"/>
    <lineage>
        <taxon>Eukaryota</taxon>
        <taxon>Metazoa</taxon>
        <taxon>Chordata</taxon>
        <taxon>Craniata</taxon>
        <taxon>Vertebrata</taxon>
        <taxon>Euteleostomi</taxon>
        <taxon>Amphibia</taxon>
        <taxon>Batrachia</taxon>
        <taxon>Caudata</taxon>
        <taxon>Salamandroidea</taxon>
        <taxon>Salamandridae</taxon>
        <taxon>Pleurodelinae</taxon>
        <taxon>Pleurodeles</taxon>
    </lineage>
</organism>
<dbReference type="Proteomes" id="UP001066276">
    <property type="component" value="Chromosome 4_1"/>
</dbReference>
<proteinExistence type="predicted"/>
<evidence type="ECO:0000313" key="1">
    <source>
        <dbReference type="EMBL" id="KAJ1170671.1"/>
    </source>
</evidence>
<dbReference type="EMBL" id="JANPWB010000007">
    <property type="protein sequence ID" value="KAJ1170671.1"/>
    <property type="molecule type" value="Genomic_DNA"/>
</dbReference>
<protein>
    <recommendedName>
        <fullName evidence="3">Secreted protein</fullName>
    </recommendedName>
</protein>
<name>A0AAV7T2W6_PLEWA</name>
<evidence type="ECO:0000313" key="2">
    <source>
        <dbReference type="Proteomes" id="UP001066276"/>
    </source>
</evidence>